<evidence type="ECO:0000313" key="2">
    <source>
        <dbReference type="EMBL" id="ANO52282.1"/>
    </source>
</evidence>
<proteinExistence type="predicted"/>
<evidence type="ECO:0000256" key="1">
    <source>
        <dbReference type="SAM" id="Phobius"/>
    </source>
</evidence>
<dbReference type="OrthoDB" id="9790409at2"/>
<organism evidence="2 3">
    <name type="scientific">Woeseia oceani</name>
    <dbReference type="NCBI Taxonomy" id="1548547"/>
    <lineage>
        <taxon>Bacteria</taxon>
        <taxon>Pseudomonadati</taxon>
        <taxon>Pseudomonadota</taxon>
        <taxon>Gammaproteobacteria</taxon>
        <taxon>Woeseiales</taxon>
        <taxon>Woeseiaceae</taxon>
        <taxon>Woeseia</taxon>
    </lineage>
</organism>
<evidence type="ECO:0000313" key="3">
    <source>
        <dbReference type="Proteomes" id="UP000092695"/>
    </source>
</evidence>
<dbReference type="EMBL" id="CP016268">
    <property type="protein sequence ID" value="ANO52282.1"/>
    <property type="molecule type" value="Genomic_DNA"/>
</dbReference>
<protein>
    <submittedName>
        <fullName evidence="2">Uncharacterized protein</fullName>
    </submittedName>
</protein>
<keyword evidence="3" id="KW-1185">Reference proteome</keyword>
<feature type="transmembrane region" description="Helical" evidence="1">
    <location>
        <begin position="43"/>
        <end position="61"/>
    </location>
</feature>
<keyword evidence="1" id="KW-1133">Transmembrane helix</keyword>
<keyword evidence="1" id="KW-0472">Membrane</keyword>
<accession>A0A193LIF3</accession>
<gene>
    <name evidence="2" type="ORF">BA177_14775</name>
</gene>
<feature type="transmembrane region" description="Helical" evidence="1">
    <location>
        <begin position="107"/>
        <end position="131"/>
    </location>
</feature>
<reference evidence="2 3" key="1">
    <citation type="submission" date="2016-06" db="EMBL/GenBank/DDBJ databases">
        <title>Complete genome sequence of a deep-branching marine Gamma Proteobacterium Woeseia oceani type strain XK5.</title>
        <authorList>
            <person name="Mu D."/>
            <person name="Du Z."/>
        </authorList>
    </citation>
    <scope>NUCLEOTIDE SEQUENCE [LARGE SCALE GENOMIC DNA]</scope>
    <source>
        <strain evidence="2 3">XK5</strain>
    </source>
</reference>
<feature type="transmembrane region" description="Helical" evidence="1">
    <location>
        <begin position="81"/>
        <end position="101"/>
    </location>
</feature>
<keyword evidence="1" id="KW-0812">Transmembrane</keyword>
<name>A0A193LIF3_9GAMM</name>
<dbReference type="STRING" id="1548547.BA177_14775"/>
<sequence length="139" mass="14567">MKTKLAALLAGALFGLGLAISQMINPEKVIAFLDVTGNWDPSLALVLAAAVIVSFIGFRLAKIRVSPLLAPVFRAPTRTDLDRRLLSGAAIFGMGWGLAGYCPGPAIAALAIGSWEPVVFLLAMTAGSLVMSRIDSRNT</sequence>
<dbReference type="Pfam" id="PF20398">
    <property type="entry name" value="DUF6691"/>
    <property type="match status" value="1"/>
</dbReference>
<dbReference type="InterPro" id="IPR046513">
    <property type="entry name" value="DUF6691"/>
</dbReference>
<dbReference type="Proteomes" id="UP000092695">
    <property type="component" value="Chromosome"/>
</dbReference>
<dbReference type="KEGG" id="woc:BA177_14775"/>
<dbReference type="AlphaFoldDB" id="A0A193LIF3"/>
<dbReference type="RefSeq" id="WP_068617444.1">
    <property type="nucleotide sequence ID" value="NZ_CP016268.1"/>
</dbReference>